<evidence type="ECO:0000313" key="2">
    <source>
        <dbReference type="EMBL" id="KGT72783.1"/>
    </source>
</evidence>
<evidence type="ECO:0000313" key="3">
    <source>
        <dbReference type="Proteomes" id="UP000030377"/>
    </source>
</evidence>
<organism evidence="2 3">
    <name type="scientific">Bradyrhizobium japonicum</name>
    <dbReference type="NCBI Taxonomy" id="375"/>
    <lineage>
        <taxon>Bacteria</taxon>
        <taxon>Pseudomonadati</taxon>
        <taxon>Pseudomonadota</taxon>
        <taxon>Alphaproteobacteria</taxon>
        <taxon>Hyphomicrobiales</taxon>
        <taxon>Nitrobacteraceae</taxon>
        <taxon>Bradyrhizobium</taxon>
    </lineage>
</organism>
<comment type="caution">
    <text evidence="2">The sequence shown here is derived from an EMBL/GenBank/DDBJ whole genome shotgun (WGS) entry which is preliminary data.</text>
</comment>
<dbReference type="Pfam" id="PF20773">
    <property type="entry name" value="InhA-like_MAM"/>
    <property type="match status" value="1"/>
</dbReference>
<dbReference type="Proteomes" id="UP000030377">
    <property type="component" value="Unassembled WGS sequence"/>
</dbReference>
<protein>
    <submittedName>
        <fullName evidence="2">Peptidase M6</fullName>
    </submittedName>
</protein>
<sequence>DLTGVSKASMSFDTWRDIETGYDYLYVNVIDANSGDKKEVKKWDDTTGDWTHEEIDLSEFAGKQIKVEFNYVTDGGLAKQAFYMDNFVVEADGKTIFSDDAEGDLKFALDGFIRFDGAGKMYPAYYLVELRSHNGVDAGLEYFRRNDTFFSYDPGIVIWYYDGRYGKTQDNNTSHHPGYGMLGVVDAHQRVHYWNNDDGNKENIADSRYQVNDAAFSFDQTSGMHLDYIFGTMDYPGLPGVTLFSDEDDYTMPEVPEIGKVLPQIGLQINVKQIYKNYERAVIEAVVKD</sequence>
<proteinExistence type="predicted"/>
<accession>A0A0A3YGF7</accession>
<dbReference type="AlphaFoldDB" id="A0A0A3YGF7"/>
<dbReference type="EMBL" id="JRPN01000175">
    <property type="protein sequence ID" value="KGT72783.1"/>
    <property type="molecule type" value="Genomic_DNA"/>
</dbReference>
<dbReference type="Pfam" id="PF20774">
    <property type="entry name" value="InhA-like_VEG"/>
    <property type="match status" value="1"/>
</dbReference>
<feature type="domain" description="Immune inhibitor A-like metallopeptidase VEG" evidence="1">
    <location>
        <begin position="122"/>
        <end position="280"/>
    </location>
</feature>
<reference evidence="2 3" key="1">
    <citation type="submission" date="2014-09" db="EMBL/GenBank/DDBJ databases">
        <title>Draft genome of Bradyrhizobium japonicum Is-34.</title>
        <authorList>
            <person name="Tsurumaru H."/>
            <person name="Yamakawa T."/>
            <person name="Hashimoto S."/>
            <person name="Okizaki K."/>
            <person name="Kanesaki Y."/>
            <person name="Yoshikawa H."/>
            <person name="Yajima S."/>
        </authorList>
    </citation>
    <scope>NUCLEOTIDE SEQUENCE [LARGE SCALE GENOMIC DNA]</scope>
    <source>
        <strain evidence="2 3">Is-34</strain>
    </source>
</reference>
<dbReference type="InterPro" id="IPR048665">
    <property type="entry name" value="InhA-like_VEG"/>
</dbReference>
<evidence type="ECO:0000259" key="1">
    <source>
        <dbReference type="Pfam" id="PF20774"/>
    </source>
</evidence>
<name>A0A0A3YGF7_BRAJP</name>
<gene>
    <name evidence="2" type="ORF">MA20_48270</name>
</gene>
<feature type="non-terminal residue" evidence="2">
    <location>
        <position position="1"/>
    </location>
</feature>